<dbReference type="Proteomes" id="UP001620460">
    <property type="component" value="Unassembled WGS sequence"/>
</dbReference>
<dbReference type="CDD" id="cd00293">
    <property type="entry name" value="USP-like"/>
    <property type="match status" value="1"/>
</dbReference>
<organism evidence="3 4">
    <name type="scientific">Dyella ginsengisoli</name>
    <dbReference type="NCBI Taxonomy" id="363848"/>
    <lineage>
        <taxon>Bacteria</taxon>
        <taxon>Pseudomonadati</taxon>
        <taxon>Pseudomonadota</taxon>
        <taxon>Gammaproteobacteria</taxon>
        <taxon>Lysobacterales</taxon>
        <taxon>Rhodanobacteraceae</taxon>
        <taxon>Dyella</taxon>
    </lineage>
</organism>
<evidence type="ECO:0000256" key="1">
    <source>
        <dbReference type="ARBA" id="ARBA00008791"/>
    </source>
</evidence>
<dbReference type="RefSeq" id="WP_404634087.1">
    <property type="nucleotide sequence ID" value="NZ_JADIKM010000003.1"/>
</dbReference>
<comment type="caution">
    <text evidence="3">The sequence shown here is derived from an EMBL/GenBank/DDBJ whole genome shotgun (WGS) entry which is preliminary data.</text>
</comment>
<accession>A0ABW8JV43</accession>
<evidence type="ECO:0000259" key="2">
    <source>
        <dbReference type="Pfam" id="PF00582"/>
    </source>
</evidence>
<feature type="domain" description="UspA" evidence="2">
    <location>
        <begin position="1"/>
        <end position="145"/>
    </location>
</feature>
<dbReference type="Gene3D" id="3.40.50.620">
    <property type="entry name" value="HUPs"/>
    <property type="match status" value="1"/>
</dbReference>
<keyword evidence="4" id="KW-1185">Reference proteome</keyword>
<dbReference type="InterPro" id="IPR014729">
    <property type="entry name" value="Rossmann-like_a/b/a_fold"/>
</dbReference>
<protein>
    <submittedName>
        <fullName evidence="3">Universal stress protein</fullName>
    </submittedName>
</protein>
<dbReference type="EMBL" id="JADIKM010000003">
    <property type="protein sequence ID" value="MFK2905028.1"/>
    <property type="molecule type" value="Genomic_DNA"/>
</dbReference>
<proteinExistence type="inferred from homology"/>
<dbReference type="InterPro" id="IPR006015">
    <property type="entry name" value="Universal_stress_UspA"/>
</dbReference>
<sequence length="145" mass="15619">MFQHILIATDGSPLSQRAADTAIALAKTLGARLYAFHAVMPFPAVAYFAEMLLASQTQYTEAAIEQARRYLDHVCQHAKAAGVASESGFTVNAHPHEAIIAAAAEQHCDLIVMASHGRHGVERALLGSETHRTILYGDVPVLVCR</sequence>
<dbReference type="PRINTS" id="PR01438">
    <property type="entry name" value="UNVRSLSTRESS"/>
</dbReference>
<comment type="similarity">
    <text evidence="1">Belongs to the universal stress protein A family.</text>
</comment>
<evidence type="ECO:0000313" key="4">
    <source>
        <dbReference type="Proteomes" id="UP001620460"/>
    </source>
</evidence>
<evidence type="ECO:0000313" key="3">
    <source>
        <dbReference type="EMBL" id="MFK2905028.1"/>
    </source>
</evidence>
<name>A0ABW8JV43_9GAMM</name>
<dbReference type="Pfam" id="PF00582">
    <property type="entry name" value="Usp"/>
    <property type="match status" value="1"/>
</dbReference>
<dbReference type="InterPro" id="IPR006016">
    <property type="entry name" value="UspA"/>
</dbReference>
<reference evidence="3 4" key="1">
    <citation type="submission" date="2020-10" db="EMBL/GenBank/DDBJ databases">
        <title>Phylogeny of dyella-like bacteria.</title>
        <authorList>
            <person name="Fu J."/>
        </authorList>
    </citation>
    <scope>NUCLEOTIDE SEQUENCE [LARGE SCALE GENOMIC DNA]</scope>
    <source>
        <strain evidence="3 4">Gsoil3046</strain>
    </source>
</reference>
<gene>
    <name evidence="3" type="ORF">ISP17_13785</name>
</gene>
<dbReference type="PANTHER" id="PTHR46268:SF15">
    <property type="entry name" value="UNIVERSAL STRESS PROTEIN HP_0031"/>
    <property type="match status" value="1"/>
</dbReference>
<dbReference type="SUPFAM" id="SSF52402">
    <property type="entry name" value="Adenine nucleotide alpha hydrolases-like"/>
    <property type="match status" value="1"/>
</dbReference>
<dbReference type="PANTHER" id="PTHR46268">
    <property type="entry name" value="STRESS RESPONSE PROTEIN NHAX"/>
    <property type="match status" value="1"/>
</dbReference>